<reference evidence="3 4" key="1">
    <citation type="submission" date="2015-07" db="EMBL/GenBank/DDBJ databases">
        <title>Comparative genomics of the Sigatoka disease complex on banana suggests a link between parallel evolutionary changes in Pseudocercospora fijiensis and Pseudocercospora eumusae and increased virulence on the banana host.</title>
        <authorList>
            <person name="Chang T.-C."/>
            <person name="Salvucci A."/>
            <person name="Crous P.W."/>
            <person name="Stergiopoulos I."/>
        </authorList>
    </citation>
    <scope>NUCLEOTIDE SEQUENCE [LARGE SCALE GENOMIC DNA]</scope>
    <source>
        <strain evidence="3 4">CBS 116634</strain>
    </source>
</reference>
<dbReference type="InterPro" id="IPR041371">
    <property type="entry name" value="GH92_N"/>
</dbReference>
<gene>
    <name evidence="3" type="ORF">AC579_4721</name>
</gene>
<evidence type="ECO:0000313" key="3">
    <source>
        <dbReference type="EMBL" id="KXT16904.1"/>
    </source>
</evidence>
<dbReference type="OrthoDB" id="449263at2759"/>
<feature type="domain" description="Glycosyl hydrolase family 92" evidence="1">
    <location>
        <begin position="327"/>
        <end position="807"/>
    </location>
</feature>
<evidence type="ECO:0000259" key="2">
    <source>
        <dbReference type="Pfam" id="PF17678"/>
    </source>
</evidence>
<dbReference type="NCBIfam" id="TIGR01180">
    <property type="entry name" value="aman2_put"/>
    <property type="match status" value="1"/>
</dbReference>
<dbReference type="STRING" id="113226.A0A139IQQ8"/>
<dbReference type="GO" id="GO:0030246">
    <property type="term" value="F:carbohydrate binding"/>
    <property type="evidence" value="ECO:0007669"/>
    <property type="project" value="InterPro"/>
</dbReference>
<dbReference type="GO" id="GO:0005634">
    <property type="term" value="C:nucleus"/>
    <property type="evidence" value="ECO:0007669"/>
    <property type="project" value="TreeGrafter"/>
</dbReference>
<comment type="caution">
    <text evidence="3">The sequence shown here is derived from an EMBL/GenBank/DDBJ whole genome shotgun (WGS) entry which is preliminary data.</text>
</comment>
<dbReference type="GO" id="GO:0005829">
    <property type="term" value="C:cytosol"/>
    <property type="evidence" value="ECO:0007669"/>
    <property type="project" value="TreeGrafter"/>
</dbReference>
<dbReference type="Gene3D" id="3.30.2080.10">
    <property type="entry name" value="GH92 mannosidase domain"/>
    <property type="match status" value="1"/>
</dbReference>
<dbReference type="FunFam" id="1.20.1050.60:FF:000002">
    <property type="entry name" value="Glycosyl hydrolase family 92"/>
    <property type="match status" value="1"/>
</dbReference>
<dbReference type="PANTHER" id="PTHR12143">
    <property type="entry name" value="PEPTIDE N-GLYCANASE PNGASE -RELATED"/>
    <property type="match status" value="1"/>
</dbReference>
<organism evidence="3 4">
    <name type="scientific">Pseudocercospora musae</name>
    <dbReference type="NCBI Taxonomy" id="113226"/>
    <lineage>
        <taxon>Eukaryota</taxon>
        <taxon>Fungi</taxon>
        <taxon>Dikarya</taxon>
        <taxon>Ascomycota</taxon>
        <taxon>Pezizomycotina</taxon>
        <taxon>Dothideomycetes</taxon>
        <taxon>Dothideomycetidae</taxon>
        <taxon>Mycosphaerellales</taxon>
        <taxon>Mycosphaerellaceae</taxon>
        <taxon>Pseudocercospora</taxon>
    </lineage>
</organism>
<dbReference type="FunFam" id="3.30.2080.10:FF:000001">
    <property type="entry name" value="Alpha-1,2-mannosidase subfamily"/>
    <property type="match status" value="1"/>
</dbReference>
<name>A0A139IQQ8_9PEZI</name>
<dbReference type="Pfam" id="PF07971">
    <property type="entry name" value="Glyco_hydro_92"/>
    <property type="match status" value="1"/>
</dbReference>
<proteinExistence type="predicted"/>
<feature type="domain" description="Glycosyl hydrolase family 92 N-terminal" evidence="2">
    <location>
        <begin position="43"/>
        <end position="321"/>
    </location>
</feature>
<keyword evidence="4" id="KW-1185">Reference proteome</keyword>
<evidence type="ECO:0000259" key="1">
    <source>
        <dbReference type="Pfam" id="PF07971"/>
    </source>
</evidence>
<dbReference type="InterPro" id="IPR012939">
    <property type="entry name" value="Glyco_hydro_92"/>
</dbReference>
<dbReference type="Gene3D" id="2.70.98.10">
    <property type="match status" value="1"/>
</dbReference>
<dbReference type="EMBL" id="LFZO01000028">
    <property type="protein sequence ID" value="KXT16904.1"/>
    <property type="molecule type" value="Genomic_DNA"/>
</dbReference>
<dbReference type="PANTHER" id="PTHR12143:SF27">
    <property type="entry name" value="ALPHA-1,2-MANNOSIDASE FAMILY PROTEIN (AFU_ORTHOLOGUE AFUA_5G10520)"/>
    <property type="match status" value="1"/>
</dbReference>
<dbReference type="AlphaFoldDB" id="A0A139IQQ8"/>
<dbReference type="Proteomes" id="UP000073492">
    <property type="component" value="Unassembled WGS sequence"/>
</dbReference>
<dbReference type="InterPro" id="IPR005887">
    <property type="entry name" value="GH92_a_mannosidase_put"/>
</dbReference>
<dbReference type="InterPro" id="IPR014718">
    <property type="entry name" value="GH-type_carb-bd"/>
</dbReference>
<evidence type="ECO:0008006" key="5">
    <source>
        <dbReference type="Google" id="ProtNLM"/>
    </source>
</evidence>
<dbReference type="Gene3D" id="1.20.1610.10">
    <property type="entry name" value="alpha-1,2-mannosidases domains"/>
    <property type="match status" value="1"/>
</dbReference>
<dbReference type="Pfam" id="PF17678">
    <property type="entry name" value="Glyco_hydro_92N"/>
    <property type="match status" value="1"/>
</dbReference>
<accession>A0A139IQQ8</accession>
<dbReference type="Gene3D" id="1.20.1050.60">
    <property type="entry name" value="alpha-1,2-mannosidase"/>
    <property type="match status" value="1"/>
</dbReference>
<dbReference type="GO" id="GO:0000224">
    <property type="term" value="F:peptide-N4-(N-acetyl-beta-glucosaminyl)asparagine amidase activity"/>
    <property type="evidence" value="ECO:0007669"/>
    <property type="project" value="TreeGrafter"/>
</dbReference>
<dbReference type="InterPro" id="IPR050883">
    <property type="entry name" value="PNGase"/>
</dbReference>
<sequence>MFTRDSSHSYSRVLTGIAAMAAWCWLFSSILTLTAAEVDYSQYVNPFIGGEGPIPGLAYGGGDIFVGGAVPFGVAKVGIDTYETNISFSTNNGGWTPQGLVTGVSMMHESGTGGAPKYGIISQMPLTTIDAPVNILDNSTYWQKRVGNDSASVSYYKTKLENQVTIELSGARHSGIMQYSFPAGGQYILVDVTHYLPAEEGEPFQQYYDGGVIELHDDGKTYTGWGSYGGGFSTSAPMTTYFCGEFEKAPSEAHTFRARNTLDSPVAKHVLSNEPIPHPTYRNRSREESGPLTDRVGAIFSWADLGYSNSSTTLKSRIGISMISVEKACKFKDEEIKSWNLNDTVDAAVKEWNEDVFSKIQVDTSSSQNVTNLRLLYSSLYFMHLMPSDRSGENPLWDAEDSWDDFYTYWDIFRCTVSLYHLLQPSYYASMLRATIDIWKYEGFMPDGRSGNFNGLVQGGSNADNALADAFVKKLPGVNWTEAYMAMKKDAEVVPFNGFHPYDSSNGIQQGRGALYDWISLGYISASSTRAISRTIEYSLNDFSLSQLAQTLAPNDVSKYLNRSANWQNIWSSNLTHANFTGFLAPRLPDGTFNLTDYNPALCGGCSWTAITYEGTPFEYAFTVPHDMKSLISHMGGPQEFERRLDYIFIPGTSEQDLEDNGAGITTIMNIGNEPDFATPFEYHYIGKSWKSVNQSRVLANQYFKDATYGVPGNSDAGALNSWLLWQMLGIYPVVTQPVYLLTSPWFSDINMTINGNKTLRIRAEGLENENKYFVQGVKINGKEWKKNWLEHEDVMVEGGTIEFEMGAEAKVWEDTGEEDVPPSPGHFVKKGIDLGTYNDTDVSRFRRYYE</sequence>
<dbReference type="GO" id="GO:0006516">
    <property type="term" value="P:glycoprotein catabolic process"/>
    <property type="evidence" value="ECO:0007669"/>
    <property type="project" value="TreeGrafter"/>
</dbReference>
<protein>
    <recommendedName>
        <fullName evidence="5">Glycosyl hydrolase family 92 domain-containing protein</fullName>
    </recommendedName>
</protein>
<evidence type="ECO:0000313" key="4">
    <source>
        <dbReference type="Proteomes" id="UP000073492"/>
    </source>
</evidence>